<dbReference type="SUPFAM" id="SSF53223">
    <property type="entry name" value="Aminoacid dehydrogenase-like, N-terminal domain"/>
    <property type="match status" value="1"/>
</dbReference>
<sequence length="279" mass="29032">MLTTGDRLEVWGDPIAHSLSPLLHAAAYRTLGLDWAYGRRRVGAASFAGELASLGREFRGLSLTMPLKGAAFDGAVSRNRHAELTGAVNTLLLADDGPHGFNTDVAGLAADVAAHLAAPVERARIVGSGATATSALLALESLGVSRVEVAARRPEAVARLARLGKEIGVTVDDVGLDARARDAVPLTIATLPGGAPLAPDVADALAREGGLLYDVVYGHWPTELARAWERHGGRAVAGIGMLVQQALRQVRVFATGSDERPLPDEPAVLAAMRAAVTEV</sequence>
<dbReference type="InterPro" id="IPR036291">
    <property type="entry name" value="NAD(P)-bd_dom_sf"/>
</dbReference>
<gene>
    <name evidence="4" type="ORF">PU630_08175</name>
</gene>
<accession>A0ABY8C2F7</accession>
<dbReference type="Proteomes" id="UP001214553">
    <property type="component" value="Chromosome"/>
</dbReference>
<protein>
    <submittedName>
        <fullName evidence="4">Shikimate dehydrogenase</fullName>
    </submittedName>
</protein>
<dbReference type="Pfam" id="PF08501">
    <property type="entry name" value="Shikimate_dh_N"/>
    <property type="match status" value="1"/>
</dbReference>
<proteinExistence type="predicted"/>
<evidence type="ECO:0000256" key="2">
    <source>
        <dbReference type="ARBA" id="ARBA00023141"/>
    </source>
</evidence>
<name>A0ABY8C2F7_9MICO</name>
<dbReference type="Gene3D" id="3.40.50.10860">
    <property type="entry name" value="Leucine Dehydrogenase, chain A, domain 1"/>
    <property type="match status" value="1"/>
</dbReference>
<dbReference type="InterPro" id="IPR046346">
    <property type="entry name" value="Aminoacid_DH-like_N_sf"/>
</dbReference>
<evidence type="ECO:0000313" key="4">
    <source>
        <dbReference type="EMBL" id="WEG10659.1"/>
    </source>
</evidence>
<dbReference type="PANTHER" id="PTHR21089">
    <property type="entry name" value="SHIKIMATE DEHYDROGENASE"/>
    <property type="match status" value="1"/>
</dbReference>
<keyword evidence="2" id="KW-0057">Aromatic amino acid biosynthesis</keyword>
<dbReference type="RefSeq" id="WP_275280056.1">
    <property type="nucleotide sequence ID" value="NZ_CP119108.1"/>
</dbReference>
<dbReference type="InterPro" id="IPR013708">
    <property type="entry name" value="Shikimate_DH-bd_N"/>
</dbReference>
<dbReference type="SUPFAM" id="SSF51735">
    <property type="entry name" value="NAD(P)-binding Rossmann-fold domains"/>
    <property type="match status" value="1"/>
</dbReference>
<evidence type="ECO:0000313" key="5">
    <source>
        <dbReference type="Proteomes" id="UP001214553"/>
    </source>
</evidence>
<evidence type="ECO:0000256" key="1">
    <source>
        <dbReference type="ARBA" id="ARBA00004871"/>
    </source>
</evidence>
<dbReference type="EMBL" id="CP119108">
    <property type="protein sequence ID" value="WEG10659.1"/>
    <property type="molecule type" value="Genomic_DNA"/>
</dbReference>
<dbReference type="InterPro" id="IPR022893">
    <property type="entry name" value="Shikimate_DH_fam"/>
</dbReference>
<comment type="pathway">
    <text evidence="1">Metabolic intermediate biosynthesis; chorismate biosynthesis; chorismate from D-erythrose 4-phosphate and phosphoenolpyruvate: step 4/7.</text>
</comment>
<dbReference type="PANTHER" id="PTHR21089:SF1">
    <property type="entry name" value="BIFUNCTIONAL 3-DEHYDROQUINATE DEHYDRATASE_SHIKIMATE DEHYDROGENASE, CHLOROPLASTIC"/>
    <property type="match status" value="1"/>
</dbReference>
<keyword evidence="2" id="KW-0028">Amino-acid biosynthesis</keyword>
<dbReference type="Gene3D" id="3.40.50.720">
    <property type="entry name" value="NAD(P)-binding Rossmann-like Domain"/>
    <property type="match status" value="1"/>
</dbReference>
<organism evidence="4 5">
    <name type="scientific">Microbacterium horticulturae</name>
    <dbReference type="NCBI Taxonomy" id="3028316"/>
    <lineage>
        <taxon>Bacteria</taxon>
        <taxon>Bacillati</taxon>
        <taxon>Actinomycetota</taxon>
        <taxon>Actinomycetes</taxon>
        <taxon>Micrococcales</taxon>
        <taxon>Microbacteriaceae</taxon>
        <taxon>Microbacterium</taxon>
    </lineage>
</organism>
<evidence type="ECO:0000259" key="3">
    <source>
        <dbReference type="Pfam" id="PF08501"/>
    </source>
</evidence>
<keyword evidence="5" id="KW-1185">Reference proteome</keyword>
<reference evidence="4 5" key="1">
    <citation type="submission" date="2023-03" db="EMBL/GenBank/DDBJ databases">
        <title>Genome sequence of Microbacterium sp. KACC 23027.</title>
        <authorList>
            <person name="Kim S."/>
            <person name="Heo J."/>
            <person name="Kwon S.-W."/>
        </authorList>
    </citation>
    <scope>NUCLEOTIDE SEQUENCE [LARGE SCALE GENOMIC DNA]</scope>
    <source>
        <strain evidence="4 5">KACC 23027</strain>
    </source>
</reference>
<feature type="domain" description="Shikimate dehydrogenase substrate binding N-terminal" evidence="3">
    <location>
        <begin position="10"/>
        <end position="91"/>
    </location>
</feature>